<evidence type="ECO:0000313" key="4">
    <source>
        <dbReference type="Proteomes" id="UP000438182"/>
    </source>
</evidence>
<dbReference type="GO" id="GO:0016829">
    <property type="term" value="F:lyase activity"/>
    <property type="evidence" value="ECO:0007669"/>
    <property type="project" value="UniProtKB-KW"/>
</dbReference>
<dbReference type="AlphaFoldDB" id="A0A6I4P4N7"/>
<gene>
    <name evidence="3" type="ORF">GB864_06995</name>
</gene>
<dbReference type="Pfam" id="PF01903">
    <property type="entry name" value="CbiX"/>
    <property type="match status" value="2"/>
</dbReference>
<dbReference type="RefSeq" id="WP_160423633.1">
    <property type="nucleotide sequence ID" value="NZ_WSTA01000023.1"/>
</dbReference>
<dbReference type="EMBL" id="WSTA01000023">
    <property type="protein sequence ID" value="MWB98294.1"/>
    <property type="molecule type" value="Genomic_DNA"/>
</dbReference>
<proteinExistence type="predicted"/>
<organism evidence="3 4">
    <name type="scientific">Agromyces seonyuensis</name>
    <dbReference type="NCBI Taxonomy" id="2662446"/>
    <lineage>
        <taxon>Bacteria</taxon>
        <taxon>Bacillati</taxon>
        <taxon>Actinomycetota</taxon>
        <taxon>Actinomycetes</taxon>
        <taxon>Micrococcales</taxon>
        <taxon>Microbacteriaceae</taxon>
        <taxon>Agromyces</taxon>
    </lineage>
</organism>
<name>A0A6I4P4N7_9MICO</name>
<dbReference type="InterPro" id="IPR050963">
    <property type="entry name" value="Sirohydro_Cobaltochel/CbiX"/>
</dbReference>
<evidence type="ECO:0000256" key="1">
    <source>
        <dbReference type="ARBA" id="ARBA00022723"/>
    </source>
</evidence>
<accession>A0A6I4P4N7</accession>
<comment type="caution">
    <text evidence="3">The sequence shown here is derived from an EMBL/GenBank/DDBJ whole genome shotgun (WGS) entry which is preliminary data.</text>
</comment>
<reference evidence="3 4" key="1">
    <citation type="submission" date="2019-12" db="EMBL/GenBank/DDBJ databases">
        <authorList>
            <person name="Kim Y.S."/>
        </authorList>
    </citation>
    <scope>NUCLEOTIDE SEQUENCE [LARGE SCALE GENOMIC DNA]</scope>
    <source>
        <strain evidence="3 4">MMS17-SY077</strain>
    </source>
</reference>
<dbReference type="SUPFAM" id="SSF53800">
    <property type="entry name" value="Chelatase"/>
    <property type="match status" value="1"/>
</dbReference>
<dbReference type="InterPro" id="IPR002762">
    <property type="entry name" value="CbiX-like"/>
</dbReference>
<keyword evidence="1" id="KW-0479">Metal-binding</keyword>
<dbReference type="GO" id="GO:0046872">
    <property type="term" value="F:metal ion binding"/>
    <property type="evidence" value="ECO:0007669"/>
    <property type="project" value="UniProtKB-KW"/>
</dbReference>
<dbReference type="PANTHER" id="PTHR33542:SF5">
    <property type="entry name" value="FERROCHELATASE CHE1"/>
    <property type="match status" value="1"/>
</dbReference>
<dbReference type="PANTHER" id="PTHR33542">
    <property type="entry name" value="SIROHYDROCHLORIN FERROCHELATASE, CHLOROPLASTIC"/>
    <property type="match status" value="1"/>
</dbReference>
<evidence type="ECO:0000313" key="3">
    <source>
        <dbReference type="EMBL" id="MWB98294.1"/>
    </source>
</evidence>
<sequence length="249" mass="25452">MSAPAFLAISHGTSSPEGAAAVADYVDAIAAAAAGRFPGALVAGGFVDVQQPDVPNVLGGLDESAEAVVVPLLLSAGYHVRVDLRRDLDAERRPSALAGALGPDHRLIDVLVRRLHEAGLRRDDVVVLAAAGSSDAHAVEDCRVVAQHLGLRLRRPVSVGFISAATPALPDAVAAARAARPGARVVVATYLLAPGYFAGLAEDAGGDVTSAPLLTVGAPVPPELVAVALDRYQEASVRVAQPVRERALA</sequence>
<dbReference type="Proteomes" id="UP000438182">
    <property type="component" value="Unassembled WGS sequence"/>
</dbReference>
<keyword evidence="2" id="KW-0456">Lyase</keyword>
<keyword evidence="4" id="KW-1185">Reference proteome</keyword>
<protein>
    <submittedName>
        <fullName evidence="3">Cobalamin biosynthesis protein CbiX</fullName>
    </submittedName>
</protein>
<evidence type="ECO:0000256" key="2">
    <source>
        <dbReference type="ARBA" id="ARBA00023239"/>
    </source>
</evidence>
<dbReference type="Gene3D" id="3.40.50.1400">
    <property type="match status" value="2"/>
</dbReference>